<dbReference type="Pfam" id="PF01966">
    <property type="entry name" value="HD"/>
    <property type="match status" value="1"/>
</dbReference>
<keyword evidence="5 9" id="KW-0378">Hydrolase</keyword>
<dbReference type="GO" id="GO:0004521">
    <property type="term" value="F:RNA endonuclease activity"/>
    <property type="evidence" value="ECO:0007669"/>
    <property type="project" value="UniProtKB-UniRule"/>
</dbReference>
<dbReference type="InterPro" id="IPR006675">
    <property type="entry name" value="HDIG_dom"/>
</dbReference>
<comment type="caution">
    <text evidence="13">The sequence shown here is derived from an EMBL/GenBank/DDBJ whole genome shotgun (WGS) entry which is preliminary data.</text>
</comment>
<proteinExistence type="inferred from homology"/>
<evidence type="ECO:0000256" key="6">
    <source>
        <dbReference type="ARBA" id="ARBA00022884"/>
    </source>
</evidence>
<feature type="domain" description="HD" evidence="12">
    <location>
        <begin position="306"/>
        <end position="399"/>
    </location>
</feature>
<dbReference type="CDD" id="cd00077">
    <property type="entry name" value="HDc"/>
    <property type="match status" value="1"/>
</dbReference>
<dbReference type="SMART" id="SM00322">
    <property type="entry name" value="KH"/>
    <property type="match status" value="1"/>
</dbReference>
<dbReference type="GO" id="GO:0006402">
    <property type="term" value="P:mRNA catabolic process"/>
    <property type="evidence" value="ECO:0007669"/>
    <property type="project" value="UniProtKB-UniRule"/>
</dbReference>
<keyword evidence="3 9" id="KW-0540">Nuclease</keyword>
<evidence type="ECO:0000256" key="8">
    <source>
        <dbReference type="ARBA" id="ARBA00023136"/>
    </source>
</evidence>
<evidence type="ECO:0000313" key="13">
    <source>
        <dbReference type="EMBL" id="GAK37122.1"/>
    </source>
</evidence>
<evidence type="ECO:0000256" key="11">
    <source>
        <dbReference type="SAM" id="Coils"/>
    </source>
</evidence>
<keyword evidence="7" id="KW-1133">Transmembrane helix</keyword>
<dbReference type="PANTHER" id="PTHR12826:SF15">
    <property type="entry name" value="RIBONUCLEASE Y"/>
    <property type="match status" value="1"/>
</dbReference>
<dbReference type="Gene3D" id="1.10.3210.10">
    <property type="entry name" value="Hypothetical protein af1432"/>
    <property type="match status" value="1"/>
</dbReference>
<name>A0A069D3Y9_9BACE</name>
<dbReference type="PROSITE" id="PS50084">
    <property type="entry name" value="KH_TYPE_1"/>
    <property type="match status" value="1"/>
</dbReference>
<dbReference type="GO" id="GO:0016787">
    <property type="term" value="F:hydrolase activity"/>
    <property type="evidence" value="ECO:0007669"/>
    <property type="project" value="UniProtKB-KW"/>
</dbReference>
<dbReference type="SMART" id="SM00471">
    <property type="entry name" value="HDc"/>
    <property type="match status" value="1"/>
</dbReference>
<feature type="coiled-coil region" evidence="11">
    <location>
        <begin position="26"/>
        <end position="116"/>
    </location>
</feature>
<keyword evidence="2" id="KW-0812">Transmembrane</keyword>
<dbReference type="EMBL" id="BAJS01000014">
    <property type="protein sequence ID" value="GAK37122.1"/>
    <property type="molecule type" value="Genomic_DNA"/>
</dbReference>
<dbReference type="InterPro" id="IPR017705">
    <property type="entry name" value="Ribonuclease_Y"/>
</dbReference>
<evidence type="ECO:0000256" key="4">
    <source>
        <dbReference type="ARBA" id="ARBA00022759"/>
    </source>
</evidence>
<comment type="similarity">
    <text evidence="9">Belongs to the RNase Y family.</text>
</comment>
<dbReference type="EC" id="3.1.-.-" evidence="9 10"/>
<evidence type="ECO:0000256" key="3">
    <source>
        <dbReference type="ARBA" id="ARBA00022722"/>
    </source>
</evidence>
<dbReference type="eggNOG" id="COG1418">
    <property type="taxonomic scope" value="Bacteria"/>
</dbReference>
<dbReference type="FunFam" id="1.10.3210.10:FF:000013">
    <property type="entry name" value="Ribonuclease Y"/>
    <property type="match status" value="1"/>
</dbReference>
<keyword evidence="11" id="KW-0175">Coiled coil</keyword>
<evidence type="ECO:0000256" key="1">
    <source>
        <dbReference type="ARBA" id="ARBA00022475"/>
    </source>
</evidence>
<dbReference type="NCBIfam" id="TIGR00277">
    <property type="entry name" value="HDIG"/>
    <property type="match status" value="1"/>
</dbReference>
<organism evidence="13 14">
    <name type="scientific">Bacteroides graminisolvens DSM 19988 = JCM 15093</name>
    <dbReference type="NCBI Taxonomy" id="1121097"/>
    <lineage>
        <taxon>Bacteria</taxon>
        <taxon>Pseudomonadati</taxon>
        <taxon>Bacteroidota</taxon>
        <taxon>Bacteroidia</taxon>
        <taxon>Bacteroidales</taxon>
        <taxon>Bacteroidaceae</taxon>
        <taxon>Bacteroides</taxon>
    </lineage>
</organism>
<dbReference type="CDD" id="cd22431">
    <property type="entry name" value="KH-I_RNaseY"/>
    <property type="match status" value="1"/>
</dbReference>
<keyword evidence="6 9" id="KW-0694">RNA-binding</keyword>
<dbReference type="InterPro" id="IPR004088">
    <property type="entry name" value="KH_dom_type_1"/>
</dbReference>
<dbReference type="SUPFAM" id="SSF54791">
    <property type="entry name" value="Eukaryotic type KH-domain (KH-domain type I)"/>
    <property type="match status" value="1"/>
</dbReference>
<gene>
    <name evidence="9" type="primary">rny</name>
    <name evidence="13" type="ORF">JCM15093_2340</name>
</gene>
<dbReference type="Pfam" id="PF00013">
    <property type="entry name" value="KH_1"/>
    <property type="match status" value="1"/>
</dbReference>
<comment type="function">
    <text evidence="9">Endoribonuclease that initiates mRNA decay.</text>
</comment>
<evidence type="ECO:0000256" key="2">
    <source>
        <dbReference type="ARBA" id="ARBA00022692"/>
    </source>
</evidence>
<dbReference type="InterPro" id="IPR036612">
    <property type="entry name" value="KH_dom_type_1_sf"/>
</dbReference>
<keyword evidence="8" id="KW-0472">Membrane</keyword>
<dbReference type="SUPFAM" id="SSF109604">
    <property type="entry name" value="HD-domain/PDEase-like"/>
    <property type="match status" value="1"/>
</dbReference>
<evidence type="ECO:0000313" key="14">
    <source>
        <dbReference type="Proteomes" id="UP000027601"/>
    </source>
</evidence>
<keyword evidence="4 9" id="KW-0255">Endonuclease</keyword>
<evidence type="ECO:0000256" key="7">
    <source>
        <dbReference type="ARBA" id="ARBA00022989"/>
    </source>
</evidence>
<keyword evidence="14" id="KW-1185">Reference proteome</keyword>
<dbReference type="HAMAP" id="MF_00335">
    <property type="entry name" value="RNase_Y"/>
    <property type="match status" value="1"/>
</dbReference>
<evidence type="ECO:0000256" key="10">
    <source>
        <dbReference type="NCBIfam" id="TIGR03319"/>
    </source>
</evidence>
<dbReference type="GO" id="GO:0003723">
    <property type="term" value="F:RNA binding"/>
    <property type="evidence" value="ECO:0007669"/>
    <property type="project" value="UniProtKB-UniRule"/>
</dbReference>
<dbReference type="PROSITE" id="PS51831">
    <property type="entry name" value="HD"/>
    <property type="match status" value="1"/>
</dbReference>
<protein>
    <recommendedName>
        <fullName evidence="9 10">Ribonuclease Y</fullName>
        <shortName evidence="9">RNase Y</shortName>
        <ecNumber evidence="9 10">3.1.-.-</ecNumber>
    </recommendedName>
</protein>
<dbReference type="NCBIfam" id="TIGR03319">
    <property type="entry name" value="RNase_Y"/>
    <property type="match status" value="1"/>
</dbReference>
<evidence type="ECO:0000259" key="12">
    <source>
        <dbReference type="PROSITE" id="PS51831"/>
    </source>
</evidence>
<dbReference type="STRING" id="1121097.GCA_000428125_00874"/>
<reference evidence="13 14" key="1">
    <citation type="journal article" date="2015" name="Microbes Environ.">
        <title>Distribution and evolution of nitrogen fixation genes in the phylum bacteroidetes.</title>
        <authorList>
            <person name="Inoue J."/>
            <person name="Oshima K."/>
            <person name="Suda W."/>
            <person name="Sakamoto M."/>
            <person name="Iino T."/>
            <person name="Noda S."/>
            <person name="Hongoh Y."/>
            <person name="Hattori M."/>
            <person name="Ohkuma M."/>
        </authorList>
    </citation>
    <scope>NUCLEOTIDE SEQUENCE [LARGE SCALE GENOMIC DNA]</scope>
    <source>
        <strain evidence="13 14">JCM 15093</strain>
    </source>
</reference>
<dbReference type="Pfam" id="PF12072">
    <property type="entry name" value="RNase_Y_N"/>
    <property type="match status" value="1"/>
</dbReference>
<sequence length="490" mass="55236">MFRYALKSKYDSILKEAETEAEVIKKNKLLEVKEKFLNKKADLEKEVSIRNQKIQQAENKLKQREMVIAQRQDEIQRKKAESEVVKENLEAQLVIIEKKKEELDKLQHQEIEKLEALSGLSADEAKDRLIESLKEEAKTEAQSFINDIMDDAKLTANKEAKRIVIQTIQRVATETAIENSVTVFHIESDEIKGRIIGREGRNIRALEAATGVEIVVDDTPEAIVLSAFDPVRREIARLALHQLVTDGRIHPARIEEVVAKVKKQIEEEIIETGKRTTIDLGIHGLHPELIRIIGKMKYRSSYGQNLLQHARETANLCAVMASELGLNPKKAKRAGLLHDIGKVPDEEPELPHALLGMKLAEKFKEKPDICNAIGAHHDEVEMTSLLAPIVQVCDAISGARPGARREIVEAYIKRLNDLEQLAMSYPGVTKTYAIQAGRELRVIVGADKIDDRETENLSTEIAKKIQDEMTYPGQVKITVIRETRAVSFAK</sequence>
<dbReference type="GO" id="GO:0005886">
    <property type="term" value="C:plasma membrane"/>
    <property type="evidence" value="ECO:0007669"/>
    <property type="project" value="UniProtKB-UniRule"/>
</dbReference>
<evidence type="ECO:0000256" key="9">
    <source>
        <dbReference type="HAMAP-Rule" id="MF_00335"/>
    </source>
</evidence>
<evidence type="ECO:0000256" key="5">
    <source>
        <dbReference type="ARBA" id="ARBA00022801"/>
    </source>
</evidence>
<accession>A0A069D3Y9</accession>
<dbReference type="AlphaFoldDB" id="A0A069D3Y9"/>
<dbReference type="InterPro" id="IPR022711">
    <property type="entry name" value="RNase_Y_N"/>
</dbReference>
<dbReference type="InterPro" id="IPR006674">
    <property type="entry name" value="HD_domain"/>
</dbReference>
<dbReference type="Gene3D" id="3.30.1370.10">
    <property type="entry name" value="K Homology domain, type 1"/>
    <property type="match status" value="1"/>
</dbReference>
<dbReference type="InterPro" id="IPR003607">
    <property type="entry name" value="HD/PDEase_dom"/>
</dbReference>
<keyword evidence="1" id="KW-1003">Cell membrane</keyword>
<dbReference type="InterPro" id="IPR004087">
    <property type="entry name" value="KH_dom"/>
</dbReference>
<dbReference type="PANTHER" id="PTHR12826">
    <property type="entry name" value="RIBONUCLEASE Y"/>
    <property type="match status" value="1"/>
</dbReference>
<dbReference type="Proteomes" id="UP000027601">
    <property type="component" value="Unassembled WGS sequence"/>
</dbReference>